<evidence type="ECO:0000313" key="5">
    <source>
        <dbReference type="Proteomes" id="UP000316612"/>
    </source>
</evidence>
<dbReference type="Pfam" id="PF00501">
    <property type="entry name" value="AMP-binding"/>
    <property type="match status" value="1"/>
</dbReference>
<dbReference type="EMBL" id="BJNY01000010">
    <property type="protein sequence ID" value="GED06419.1"/>
    <property type="molecule type" value="Genomic_DNA"/>
</dbReference>
<name>A0A4Y4DM46_GLUUR</name>
<dbReference type="PROSITE" id="PS00455">
    <property type="entry name" value="AMP_BINDING"/>
    <property type="match status" value="1"/>
</dbReference>
<feature type="domain" description="AMP-dependent synthetase/ligase" evidence="3">
    <location>
        <begin position="8"/>
        <end position="339"/>
    </location>
</feature>
<dbReference type="Proteomes" id="UP000316612">
    <property type="component" value="Unassembled WGS sequence"/>
</dbReference>
<comment type="similarity">
    <text evidence="1">Belongs to the ATP-dependent AMP-binding enzyme family.</text>
</comment>
<proteinExistence type="inferred from homology"/>
<dbReference type="RefSeq" id="WP_141364460.1">
    <property type="nucleotide sequence ID" value="NZ_BAAAJL010000010.1"/>
</dbReference>
<dbReference type="GO" id="GO:0031956">
    <property type="term" value="F:medium-chain fatty acid-CoA ligase activity"/>
    <property type="evidence" value="ECO:0007669"/>
    <property type="project" value="TreeGrafter"/>
</dbReference>
<evidence type="ECO:0000256" key="1">
    <source>
        <dbReference type="ARBA" id="ARBA00006432"/>
    </source>
</evidence>
<dbReference type="InterPro" id="IPR020845">
    <property type="entry name" value="AMP-binding_CS"/>
</dbReference>
<keyword evidence="5" id="KW-1185">Reference proteome</keyword>
<dbReference type="OrthoDB" id="5240965at2"/>
<dbReference type="InterPro" id="IPR000873">
    <property type="entry name" value="AMP-dep_synth/lig_dom"/>
</dbReference>
<dbReference type="Gene3D" id="3.40.50.12780">
    <property type="entry name" value="N-terminal domain of ligase-like"/>
    <property type="match status" value="1"/>
</dbReference>
<evidence type="ECO:0000259" key="3">
    <source>
        <dbReference type="Pfam" id="PF00501"/>
    </source>
</evidence>
<sequence length="479" mass="51737">MDFASSLEFWARSAPERIAVANVHEELTFLELALRAQAFSQQLQDVEEARVGICTSDPVTMAVGFFASVLADKSLAILDPAWPSELFLRLSQQLGVRSVISEVPLAEETGSLMVQLDPPKVRPDNPLLPLTQHLASRELLVICTSGSTGLPKAIVRTQDSWQQSIHAGAALLGAVPSAVTICPGPVSHGLSLYALVESIVTGGTMIATGRFNLSSLIELAELYACTRLVSVPTIIDRVCREVQHSSLASLRTVVSGGEPLQQDTVDRLFSLPSVESCVEYYGSSEHSLIAYRHRHAREEPGKTFKGTLFPGVEVHIHDQSPNAGFGSLFVDSPFIATGYDAGTAVQIDRCGTSTGIGDQGRISHRGQLELQGRGGSMFNIHGNNIHPKEITLAFGEIGLPGVRVDAEVRDGRTLLVAYAVLGHAALEELADQLARKLPTYKIPHELVLLSSWPTTASGKSLVHGYRNYEELVVKRVALR</sequence>
<organism evidence="4 5">
    <name type="scientific">Glutamicibacter uratoxydans</name>
    <name type="common">Arthrobacter uratoxydans</name>
    <dbReference type="NCBI Taxonomy" id="43667"/>
    <lineage>
        <taxon>Bacteria</taxon>
        <taxon>Bacillati</taxon>
        <taxon>Actinomycetota</taxon>
        <taxon>Actinomycetes</taxon>
        <taxon>Micrococcales</taxon>
        <taxon>Micrococcaceae</taxon>
        <taxon>Glutamicibacter</taxon>
    </lineage>
</organism>
<evidence type="ECO:0000256" key="2">
    <source>
        <dbReference type="ARBA" id="ARBA00022598"/>
    </source>
</evidence>
<accession>A0A4Y4DM46</accession>
<comment type="caution">
    <text evidence="4">The sequence shown here is derived from an EMBL/GenBank/DDBJ whole genome shotgun (WGS) entry which is preliminary data.</text>
</comment>
<reference evidence="4 5" key="1">
    <citation type="submission" date="2019-06" db="EMBL/GenBank/DDBJ databases">
        <title>Whole genome shotgun sequence of Glutamicibacter uratoxydans NBRC 15515.</title>
        <authorList>
            <person name="Hosoyama A."/>
            <person name="Uohara A."/>
            <person name="Ohji S."/>
            <person name="Ichikawa N."/>
        </authorList>
    </citation>
    <scope>NUCLEOTIDE SEQUENCE [LARGE SCALE GENOMIC DNA]</scope>
    <source>
        <strain evidence="4 5">NBRC 15515</strain>
    </source>
</reference>
<dbReference type="GO" id="GO:0006631">
    <property type="term" value="P:fatty acid metabolic process"/>
    <property type="evidence" value="ECO:0007669"/>
    <property type="project" value="TreeGrafter"/>
</dbReference>
<evidence type="ECO:0000313" key="4">
    <source>
        <dbReference type="EMBL" id="GED06419.1"/>
    </source>
</evidence>
<protein>
    <submittedName>
        <fullName evidence="4">Long-chain-fatty-acid--CoA ligase</fullName>
    </submittedName>
</protein>
<dbReference type="SUPFAM" id="SSF56801">
    <property type="entry name" value="Acetyl-CoA synthetase-like"/>
    <property type="match status" value="1"/>
</dbReference>
<dbReference type="InterPro" id="IPR042099">
    <property type="entry name" value="ANL_N_sf"/>
</dbReference>
<dbReference type="AlphaFoldDB" id="A0A4Y4DM46"/>
<keyword evidence="2 4" id="KW-0436">Ligase</keyword>
<dbReference type="PANTHER" id="PTHR43201:SF5">
    <property type="entry name" value="MEDIUM-CHAIN ACYL-COA LIGASE ACSF2, MITOCHONDRIAL"/>
    <property type="match status" value="1"/>
</dbReference>
<gene>
    <name evidence="4" type="ORF">AUR04nite_19510</name>
</gene>
<dbReference type="InterPro" id="IPR045851">
    <property type="entry name" value="AMP-bd_C_sf"/>
</dbReference>
<dbReference type="PANTHER" id="PTHR43201">
    <property type="entry name" value="ACYL-COA SYNTHETASE"/>
    <property type="match status" value="1"/>
</dbReference>
<dbReference type="Gene3D" id="3.30.300.30">
    <property type="match status" value="1"/>
</dbReference>